<evidence type="ECO:0000313" key="2">
    <source>
        <dbReference type="EMBL" id="MBP1856997.1"/>
    </source>
</evidence>
<protein>
    <submittedName>
        <fullName evidence="2">Endonuclease/exonuclease/phosphatase family metal-dependent hydrolase</fullName>
    </submittedName>
</protein>
<proteinExistence type="predicted"/>
<keyword evidence="3" id="KW-1185">Reference proteome</keyword>
<dbReference type="Pfam" id="PF03372">
    <property type="entry name" value="Exo_endo_phos"/>
    <property type="match status" value="1"/>
</dbReference>
<feature type="domain" description="Endonuclease/exonuclease/phosphatase" evidence="1">
    <location>
        <begin position="53"/>
        <end position="259"/>
    </location>
</feature>
<dbReference type="CDD" id="cd10283">
    <property type="entry name" value="MnuA_DNase1-like"/>
    <property type="match status" value="1"/>
</dbReference>
<dbReference type="GO" id="GO:0016787">
    <property type="term" value="F:hydrolase activity"/>
    <property type="evidence" value="ECO:0007669"/>
    <property type="project" value="UniProtKB-KW"/>
</dbReference>
<keyword evidence="2" id="KW-0540">Nuclease</keyword>
<accession>A0ABS4EGC3</accession>
<evidence type="ECO:0000313" key="3">
    <source>
        <dbReference type="Proteomes" id="UP000823786"/>
    </source>
</evidence>
<evidence type="ECO:0000259" key="1">
    <source>
        <dbReference type="Pfam" id="PF03372"/>
    </source>
</evidence>
<dbReference type="InterPro" id="IPR036691">
    <property type="entry name" value="Endo/exonu/phosph_ase_sf"/>
</dbReference>
<dbReference type="SUPFAM" id="SSF56219">
    <property type="entry name" value="DNase I-like"/>
    <property type="match status" value="1"/>
</dbReference>
<sequence>MAFYQTLRNENSYPRGREKPGQAGWVADRLLRLRALLNGQIVSKRRPNSLIVGSWNIRHFDGGRKRLPESYHYIAEIIDHFDICAIQEVKDIEAMEKLMRLLGRNWDYFINDSSGGGRGNHERMAFVYNRNRVFFRNLIGELVFEKGTLPGDEQIGRTPFFASFQAGWFKFTLCSAHIVFEETEGRPLREDEINAIATILKQRATTADEVHIMLGDMNIETLSDAGMAALKRNGFLIPELGATSLVGGKYYDQITFTGPAKETRLLNKGVIRWQEAVFTDSEAAAYETIAAATREAPDTGQPYSDWARTYPGWRTHEMSDHLPVWIEIEIDYSNEYLQTVSELQPGQVDE</sequence>
<dbReference type="Gene3D" id="3.60.10.10">
    <property type="entry name" value="Endonuclease/exonuclease/phosphatase"/>
    <property type="match status" value="1"/>
</dbReference>
<dbReference type="PANTHER" id="PTHR11371">
    <property type="entry name" value="DEOXYRIBONUCLEASE"/>
    <property type="match status" value="1"/>
</dbReference>
<gene>
    <name evidence="2" type="ORF">J2Z75_000477</name>
</gene>
<reference evidence="2 3" key="1">
    <citation type="submission" date="2021-03" db="EMBL/GenBank/DDBJ databases">
        <title>Genomic Encyclopedia of Type Strains, Phase IV (KMG-IV): sequencing the most valuable type-strain genomes for metagenomic binning, comparative biology and taxonomic classification.</title>
        <authorList>
            <person name="Goeker M."/>
        </authorList>
    </citation>
    <scope>NUCLEOTIDE SEQUENCE [LARGE SCALE GENOMIC DNA]</scope>
    <source>
        <strain evidence="2 3">DSM 26427</strain>
    </source>
</reference>
<comment type="caution">
    <text evidence="2">The sequence shown here is derived from an EMBL/GenBank/DDBJ whole genome shotgun (WGS) entry which is preliminary data.</text>
</comment>
<dbReference type="EMBL" id="JAGGJV010000001">
    <property type="protein sequence ID" value="MBP1856997.1"/>
    <property type="molecule type" value="Genomic_DNA"/>
</dbReference>
<name>A0ABS4EGC3_9HYPH</name>
<dbReference type="RefSeq" id="WP_209847200.1">
    <property type="nucleotide sequence ID" value="NZ_JAGGJV010000001.1"/>
</dbReference>
<keyword evidence="2" id="KW-0255">Endonuclease</keyword>
<dbReference type="PANTHER" id="PTHR11371:SF31">
    <property type="entry name" value="EXTRACELLULAR NUCLEASE"/>
    <property type="match status" value="1"/>
</dbReference>
<keyword evidence="2" id="KW-0378">Hydrolase</keyword>
<organism evidence="2 3">
    <name type="scientific">Rhizobium herbae</name>
    <dbReference type="NCBI Taxonomy" id="508661"/>
    <lineage>
        <taxon>Bacteria</taxon>
        <taxon>Pseudomonadati</taxon>
        <taxon>Pseudomonadota</taxon>
        <taxon>Alphaproteobacteria</taxon>
        <taxon>Hyphomicrobiales</taxon>
        <taxon>Rhizobiaceae</taxon>
        <taxon>Rhizobium/Agrobacterium group</taxon>
        <taxon>Rhizobium</taxon>
    </lineage>
</organism>
<dbReference type="Proteomes" id="UP000823786">
    <property type="component" value="Unassembled WGS sequence"/>
</dbReference>
<dbReference type="GO" id="GO:0004519">
    <property type="term" value="F:endonuclease activity"/>
    <property type="evidence" value="ECO:0007669"/>
    <property type="project" value="UniProtKB-KW"/>
</dbReference>
<dbReference type="InterPro" id="IPR005135">
    <property type="entry name" value="Endo/exonuclease/phosphatase"/>
</dbReference>